<dbReference type="EMBL" id="BT066378">
    <property type="protein sequence ID" value="ACN33275.1"/>
    <property type="molecule type" value="mRNA"/>
</dbReference>
<accession>C0PDK9</accession>
<proteinExistence type="evidence at transcript level"/>
<feature type="region of interest" description="Disordered" evidence="1">
    <location>
        <begin position="25"/>
        <end position="55"/>
    </location>
</feature>
<name>C0PDK9_MAIZE</name>
<protein>
    <submittedName>
        <fullName evidence="2">Uncharacterized protein</fullName>
    </submittedName>
</protein>
<evidence type="ECO:0000256" key="1">
    <source>
        <dbReference type="SAM" id="MobiDB-lite"/>
    </source>
</evidence>
<evidence type="ECO:0000313" key="2">
    <source>
        <dbReference type="EMBL" id="ACN33275.1"/>
    </source>
</evidence>
<reference evidence="2" key="1">
    <citation type="journal article" date="2009" name="PLoS Genet.">
        <title>Sequencing, mapping, and analysis of 27,455 maize full-length cDNAs.</title>
        <authorList>
            <person name="Soderlund C."/>
            <person name="Descour A."/>
            <person name="Kudrna D."/>
            <person name="Bomhoff M."/>
            <person name="Boyd L."/>
            <person name="Currie J."/>
            <person name="Angelova A."/>
            <person name="Collura K."/>
            <person name="Wissotski M."/>
            <person name="Ashley E."/>
            <person name="Morrow D."/>
            <person name="Fernandes J."/>
            <person name="Walbot V."/>
            <person name="Yu Y."/>
        </authorList>
    </citation>
    <scope>NUCLEOTIDE SEQUENCE</scope>
    <source>
        <strain evidence="2">B73</strain>
    </source>
</reference>
<sequence length="113" mass="12087">MSLSCWFHQPRPEPAPATAAASMVPSGQRCLPPSQTQASALKPRKEATKGALDQSALTRPPCVAQSSAFHRLAYSLMGCVLGNATPRASWFLKSRTGVPSTAKITCCGFHRME</sequence>
<dbReference type="AlphaFoldDB" id="C0PDK9"/>
<organism evidence="2">
    <name type="scientific">Zea mays</name>
    <name type="common">Maize</name>
    <dbReference type="NCBI Taxonomy" id="4577"/>
    <lineage>
        <taxon>Eukaryota</taxon>
        <taxon>Viridiplantae</taxon>
        <taxon>Streptophyta</taxon>
        <taxon>Embryophyta</taxon>
        <taxon>Tracheophyta</taxon>
        <taxon>Spermatophyta</taxon>
        <taxon>Magnoliopsida</taxon>
        <taxon>Liliopsida</taxon>
        <taxon>Poales</taxon>
        <taxon>Poaceae</taxon>
        <taxon>PACMAD clade</taxon>
        <taxon>Panicoideae</taxon>
        <taxon>Andropogonodae</taxon>
        <taxon>Andropogoneae</taxon>
        <taxon>Tripsacinae</taxon>
        <taxon>Zea</taxon>
    </lineage>
</organism>
<reference evidence="2" key="2">
    <citation type="submission" date="2012-06" db="EMBL/GenBank/DDBJ databases">
        <authorList>
            <person name="Yu Y."/>
            <person name="Currie J."/>
            <person name="Lomeli R."/>
            <person name="Angelova A."/>
            <person name="Collura K."/>
            <person name="Wissotski M."/>
            <person name="Campos D."/>
            <person name="Kudrna D."/>
            <person name="Golser W."/>
            <person name="Ashely E."/>
            <person name="Descour A."/>
            <person name="Fernandes J."/>
            <person name="Soderlund C."/>
            <person name="Walbot V."/>
        </authorList>
    </citation>
    <scope>NUCLEOTIDE SEQUENCE</scope>
    <source>
        <strain evidence="2">B73</strain>
    </source>
</reference>